<sequence length="119" mass="14154">MSTWKHRMTLSRAECKEAIQMRQSGVRLPGITQHLHVSKNTLYRYMEHHQLTDEWKKVAKETARTPKSGNKEEITFFYLYHQRVNWKRTHKQIAKDFGCSPGKVLRALRRHGFIGMEET</sequence>
<dbReference type="Proteomes" id="UP000072605">
    <property type="component" value="Unassembled WGS sequence"/>
</dbReference>
<evidence type="ECO:0008006" key="3">
    <source>
        <dbReference type="Google" id="ProtNLM"/>
    </source>
</evidence>
<dbReference type="RefSeq" id="WP_058713207.1">
    <property type="nucleotide sequence ID" value="NZ_LDQV01000012.1"/>
</dbReference>
<evidence type="ECO:0000313" key="1">
    <source>
        <dbReference type="EMBL" id="KTR27914.1"/>
    </source>
</evidence>
<evidence type="ECO:0000313" key="2">
    <source>
        <dbReference type="Proteomes" id="UP000072605"/>
    </source>
</evidence>
<dbReference type="AlphaFoldDB" id="A0AAW3MFA9"/>
<reference evidence="1 2" key="1">
    <citation type="journal article" date="2016" name="Front. Microbiol.">
        <title>Genomic Resource of Rice Seed Associated Bacteria.</title>
        <authorList>
            <person name="Midha S."/>
            <person name="Bansal K."/>
            <person name="Sharma S."/>
            <person name="Kumar N."/>
            <person name="Patil P.P."/>
            <person name="Chaudhry V."/>
            <person name="Patil P.B."/>
        </authorList>
    </citation>
    <scope>NUCLEOTIDE SEQUENCE [LARGE SCALE GENOMIC DNA]</scope>
    <source>
        <strain evidence="1 2">RSA11</strain>
    </source>
</reference>
<proteinExistence type="predicted"/>
<accession>A0AAW3MFA9</accession>
<name>A0AAW3MFA9_9BACL</name>
<gene>
    <name evidence="1" type="ORF">RSA11_04435</name>
</gene>
<dbReference type="EMBL" id="LDQV01000012">
    <property type="protein sequence ID" value="KTR27914.1"/>
    <property type="molecule type" value="Genomic_DNA"/>
</dbReference>
<comment type="caution">
    <text evidence="1">The sequence shown here is derived from an EMBL/GenBank/DDBJ whole genome shotgun (WGS) entry which is preliminary data.</text>
</comment>
<protein>
    <recommendedName>
        <fullName evidence="3">Transposase</fullName>
    </recommendedName>
</protein>
<organism evidence="1 2">
    <name type="scientific">Exiguobacterium indicum</name>
    <dbReference type="NCBI Taxonomy" id="296995"/>
    <lineage>
        <taxon>Bacteria</taxon>
        <taxon>Bacillati</taxon>
        <taxon>Bacillota</taxon>
        <taxon>Bacilli</taxon>
        <taxon>Bacillales</taxon>
        <taxon>Bacillales Family XII. Incertae Sedis</taxon>
        <taxon>Exiguobacterium</taxon>
    </lineage>
</organism>